<keyword evidence="2 4" id="KW-0442">Lipid degradation</keyword>
<feature type="short sequence motif" description="GXGXXG" evidence="4">
    <location>
        <begin position="11"/>
        <end position="16"/>
    </location>
</feature>
<evidence type="ECO:0000313" key="7">
    <source>
        <dbReference type="Proteomes" id="UP000431922"/>
    </source>
</evidence>
<evidence type="ECO:0000256" key="3">
    <source>
        <dbReference type="ARBA" id="ARBA00023098"/>
    </source>
</evidence>
<dbReference type="InterPro" id="IPR050301">
    <property type="entry name" value="NTE"/>
</dbReference>
<dbReference type="RefSeq" id="WP_160755802.1">
    <property type="nucleotide sequence ID" value="NZ_WTYL01000002.1"/>
</dbReference>
<evidence type="ECO:0000259" key="5">
    <source>
        <dbReference type="PROSITE" id="PS51635"/>
    </source>
</evidence>
<accession>A0A845B224</accession>
<proteinExistence type="predicted"/>
<dbReference type="EMBL" id="WTYL01000002">
    <property type="protein sequence ID" value="MXP44174.1"/>
    <property type="molecule type" value="Genomic_DNA"/>
</dbReference>
<feature type="active site" description="Proton acceptor" evidence="4">
    <location>
        <position position="168"/>
    </location>
</feature>
<feature type="active site" description="Nucleophile" evidence="4">
    <location>
        <position position="41"/>
    </location>
</feature>
<dbReference type="GO" id="GO:0016042">
    <property type="term" value="P:lipid catabolic process"/>
    <property type="evidence" value="ECO:0007669"/>
    <property type="project" value="UniProtKB-UniRule"/>
</dbReference>
<dbReference type="Proteomes" id="UP000431922">
    <property type="component" value="Unassembled WGS sequence"/>
</dbReference>
<dbReference type="PROSITE" id="PS51635">
    <property type="entry name" value="PNPLA"/>
    <property type="match status" value="1"/>
</dbReference>
<dbReference type="SUPFAM" id="SSF52151">
    <property type="entry name" value="FabD/lysophospholipase-like"/>
    <property type="match status" value="1"/>
</dbReference>
<protein>
    <recommendedName>
        <fullName evidence="5">PNPLA domain-containing protein</fullName>
    </recommendedName>
</protein>
<keyword evidence="7" id="KW-1185">Reference proteome</keyword>
<dbReference type="PANTHER" id="PTHR14226:SF57">
    <property type="entry name" value="BLR7027 PROTEIN"/>
    <property type="match status" value="1"/>
</dbReference>
<dbReference type="Pfam" id="PF01734">
    <property type="entry name" value="Patatin"/>
    <property type="match status" value="1"/>
</dbReference>
<reference evidence="6 7" key="1">
    <citation type="submission" date="2019-12" db="EMBL/GenBank/DDBJ databases">
        <title>Genomic-based taxomic classification of the family Erythrobacteraceae.</title>
        <authorList>
            <person name="Xu L."/>
        </authorList>
    </citation>
    <scope>NUCLEOTIDE SEQUENCE [LARGE SCALE GENOMIC DNA]</scope>
    <source>
        <strain evidence="6 7">KCTC 42453</strain>
    </source>
</reference>
<evidence type="ECO:0000256" key="4">
    <source>
        <dbReference type="PROSITE-ProRule" id="PRU01161"/>
    </source>
</evidence>
<dbReference type="InterPro" id="IPR002641">
    <property type="entry name" value="PNPLA_dom"/>
</dbReference>
<dbReference type="Gene3D" id="3.40.1090.10">
    <property type="entry name" value="Cytosolic phospholipase A2 catalytic domain"/>
    <property type="match status" value="1"/>
</dbReference>
<dbReference type="AlphaFoldDB" id="A0A845B224"/>
<evidence type="ECO:0000256" key="1">
    <source>
        <dbReference type="ARBA" id="ARBA00022801"/>
    </source>
</evidence>
<feature type="short sequence motif" description="DGA/G" evidence="4">
    <location>
        <begin position="168"/>
        <end position="170"/>
    </location>
</feature>
<dbReference type="PANTHER" id="PTHR14226">
    <property type="entry name" value="NEUROPATHY TARGET ESTERASE/SWISS CHEESE D.MELANOGASTER"/>
    <property type="match status" value="1"/>
</dbReference>
<dbReference type="InterPro" id="IPR016035">
    <property type="entry name" value="Acyl_Trfase/lysoPLipase"/>
</dbReference>
<feature type="short sequence motif" description="GXSXG" evidence="4">
    <location>
        <begin position="39"/>
        <end position="43"/>
    </location>
</feature>
<organism evidence="6 7">
    <name type="scientific">Allopontixanthobacter sediminis</name>
    <dbReference type="NCBI Taxonomy" id="1689985"/>
    <lineage>
        <taxon>Bacteria</taxon>
        <taxon>Pseudomonadati</taxon>
        <taxon>Pseudomonadota</taxon>
        <taxon>Alphaproteobacteria</taxon>
        <taxon>Sphingomonadales</taxon>
        <taxon>Erythrobacteraceae</taxon>
        <taxon>Allopontixanthobacter</taxon>
    </lineage>
</organism>
<dbReference type="OrthoDB" id="9807112at2"/>
<sequence length="324" mass="34580">MPDELAVVLSGGGAKGAFQVGVLDELITVRNVKIDIFSGVSTGAIQALGGAMNDMPGLLEQWLSIKGNGDVFKKRPLGAASALLGADSIYDAGPIKRKIKAYADPARLRHARRKLRVGVVSLGTGQYVEVDEKNPDIGDWVYASSAQPPFFQPLETRDANGVTEQWVDGGVRNVTPLNSAMRLRPRALLVILAAPPAPVPEPGRTYGDLVSIGLRAVGIQSNEVATNDVGNAMLINDLIAAREAQVHQLMNIGLNPVQISQALAPLDIQLARYSFAPIRIIAPDAGFDAADTLEFKPTKIRAAIAAGRQAVTDQWPALRLFLRV</sequence>
<keyword evidence="1 4" id="KW-0378">Hydrolase</keyword>
<gene>
    <name evidence="6" type="ORF">GRI65_06875</name>
</gene>
<evidence type="ECO:0000256" key="2">
    <source>
        <dbReference type="ARBA" id="ARBA00022963"/>
    </source>
</evidence>
<keyword evidence="3 4" id="KW-0443">Lipid metabolism</keyword>
<dbReference type="GO" id="GO:0016787">
    <property type="term" value="F:hydrolase activity"/>
    <property type="evidence" value="ECO:0007669"/>
    <property type="project" value="UniProtKB-UniRule"/>
</dbReference>
<evidence type="ECO:0000313" key="6">
    <source>
        <dbReference type="EMBL" id="MXP44174.1"/>
    </source>
</evidence>
<comment type="caution">
    <text evidence="6">The sequence shown here is derived from an EMBL/GenBank/DDBJ whole genome shotgun (WGS) entry which is preliminary data.</text>
</comment>
<feature type="domain" description="PNPLA" evidence="5">
    <location>
        <begin position="7"/>
        <end position="181"/>
    </location>
</feature>
<name>A0A845B224_9SPHN</name>